<evidence type="ECO:0000313" key="1">
    <source>
        <dbReference type="EMBL" id="CAI4031385.1"/>
    </source>
</evidence>
<evidence type="ECO:0000313" key="2">
    <source>
        <dbReference type="Proteomes" id="UP001179121"/>
    </source>
</evidence>
<evidence type="ECO:0008006" key="3">
    <source>
        <dbReference type="Google" id="ProtNLM"/>
    </source>
</evidence>
<dbReference type="Proteomes" id="UP001179121">
    <property type="component" value="Chromosome"/>
</dbReference>
<proteinExistence type="predicted"/>
<gene>
    <name evidence="1" type="ORF">DNFV4_01810</name>
</gene>
<organism evidence="1 2">
    <name type="scientific">Nitrospira tepida</name>
    <dbReference type="NCBI Taxonomy" id="2973512"/>
    <lineage>
        <taxon>Bacteria</taxon>
        <taxon>Pseudomonadati</taxon>
        <taxon>Nitrospirota</taxon>
        <taxon>Nitrospiria</taxon>
        <taxon>Nitrospirales</taxon>
        <taxon>Nitrospiraceae</taxon>
        <taxon>Nitrospira</taxon>
    </lineage>
</organism>
<dbReference type="AlphaFoldDB" id="A0AA86MYN2"/>
<dbReference type="EMBL" id="OX365700">
    <property type="protein sequence ID" value="CAI4031385.1"/>
    <property type="molecule type" value="Genomic_DNA"/>
</dbReference>
<sequence length="103" mass="11393">MGNKVYQTVAEAVRALEERGFTANFELIGKTFRAMESGKTFNPDDLTIVEHHRFEGSSDPEEMAVVYAIEADDGTRGVLVDAYGAYANPDLSAFLKDVRIDET</sequence>
<accession>A0AA86MYN2</accession>
<protein>
    <recommendedName>
        <fullName evidence="3">Phosphoribosylpyrophosphate synthetase</fullName>
    </recommendedName>
</protein>
<reference evidence="1" key="1">
    <citation type="submission" date="2022-10" db="EMBL/GenBank/DDBJ databases">
        <authorList>
            <person name="Koch H."/>
        </authorList>
    </citation>
    <scope>NUCLEOTIDE SEQUENCE</scope>
    <source>
        <strain evidence="1">DNF</strain>
    </source>
</reference>
<keyword evidence="2" id="KW-1185">Reference proteome</keyword>
<name>A0AA86MYN2_9BACT</name>
<dbReference type="KEGG" id="nti:DNFV4_01810"/>